<dbReference type="EMBL" id="OU466863">
    <property type="protein sequence ID" value="CAH2079918.1"/>
    <property type="molecule type" value="Genomic_DNA"/>
</dbReference>
<dbReference type="InterPro" id="IPR004274">
    <property type="entry name" value="FCP1_dom"/>
</dbReference>
<dbReference type="PANTHER" id="PTHR23081">
    <property type="entry name" value="RNA POLYMERASE II CTD PHOSPHATASE"/>
    <property type="match status" value="1"/>
</dbReference>
<keyword evidence="9" id="KW-1185">Reference proteome</keyword>
<evidence type="ECO:0000256" key="3">
    <source>
        <dbReference type="ARBA" id="ARBA00023242"/>
    </source>
</evidence>
<evidence type="ECO:0000313" key="9">
    <source>
        <dbReference type="Proteomes" id="UP000836841"/>
    </source>
</evidence>
<dbReference type="SUPFAM" id="SSF56784">
    <property type="entry name" value="HAD-like"/>
    <property type="match status" value="1"/>
</dbReference>
<evidence type="ECO:0000256" key="5">
    <source>
        <dbReference type="ARBA" id="ARBA00048336"/>
    </source>
</evidence>
<dbReference type="PANTHER" id="PTHR23081:SF22">
    <property type="entry name" value="RNA POLYMERASE II C-TERMINAL DOMAIN PHOSPHATASE-LIKE"/>
    <property type="match status" value="1"/>
</dbReference>
<keyword evidence="2 6" id="KW-0378">Hydrolase</keyword>
<dbReference type="InterPro" id="IPR023214">
    <property type="entry name" value="HAD_sf"/>
</dbReference>
<evidence type="ECO:0000256" key="1">
    <source>
        <dbReference type="ARBA" id="ARBA00004123"/>
    </source>
</evidence>
<dbReference type="GO" id="GO:0005634">
    <property type="term" value="C:nucleus"/>
    <property type="evidence" value="ECO:0007669"/>
    <property type="project" value="UniProtKB-SubCell"/>
</dbReference>
<dbReference type="GO" id="GO:0008420">
    <property type="term" value="F:RNA polymerase II CTD heptapeptide repeat phosphatase activity"/>
    <property type="evidence" value="ECO:0007669"/>
    <property type="project" value="UniProtKB-UniRule"/>
</dbReference>
<proteinExistence type="predicted"/>
<evidence type="ECO:0000259" key="7">
    <source>
        <dbReference type="PROSITE" id="PS50969"/>
    </source>
</evidence>
<gene>
    <name evidence="8" type="ORF">TAV2_LOCUS23710</name>
</gene>
<comment type="subcellular location">
    <subcellularLocation>
        <location evidence="1 6">Nucleus</location>
    </subcellularLocation>
</comment>
<dbReference type="PROSITE" id="PS50969">
    <property type="entry name" value="FCP1"/>
    <property type="match status" value="1"/>
</dbReference>
<comment type="catalytic activity">
    <reaction evidence="4 6">
        <text>O-phospho-L-seryl-[protein] + H2O = L-seryl-[protein] + phosphate</text>
        <dbReference type="Rhea" id="RHEA:20629"/>
        <dbReference type="Rhea" id="RHEA-COMP:9863"/>
        <dbReference type="Rhea" id="RHEA-COMP:11604"/>
        <dbReference type="ChEBI" id="CHEBI:15377"/>
        <dbReference type="ChEBI" id="CHEBI:29999"/>
        <dbReference type="ChEBI" id="CHEBI:43474"/>
        <dbReference type="ChEBI" id="CHEBI:83421"/>
        <dbReference type="EC" id="3.1.3.16"/>
    </reaction>
</comment>
<dbReference type="SMART" id="SM00577">
    <property type="entry name" value="CPDc"/>
    <property type="match status" value="1"/>
</dbReference>
<name>A0AAU9TBH9_THLAR</name>
<dbReference type="Gene3D" id="3.40.50.1000">
    <property type="entry name" value="HAD superfamily/HAD-like"/>
    <property type="match status" value="1"/>
</dbReference>
<feature type="domain" description="FCP1 homology" evidence="7">
    <location>
        <begin position="32"/>
        <end position="196"/>
    </location>
</feature>
<comment type="catalytic activity">
    <reaction evidence="5 6">
        <text>O-phospho-L-threonyl-[protein] + H2O = L-threonyl-[protein] + phosphate</text>
        <dbReference type="Rhea" id="RHEA:47004"/>
        <dbReference type="Rhea" id="RHEA-COMP:11060"/>
        <dbReference type="Rhea" id="RHEA-COMP:11605"/>
        <dbReference type="ChEBI" id="CHEBI:15377"/>
        <dbReference type="ChEBI" id="CHEBI:30013"/>
        <dbReference type="ChEBI" id="CHEBI:43474"/>
        <dbReference type="ChEBI" id="CHEBI:61977"/>
        <dbReference type="EC" id="3.1.3.16"/>
    </reaction>
</comment>
<dbReference type="EC" id="3.1.3.16" evidence="6"/>
<sequence>MARVTKQILRLFNKLKRRNKVSSLDEAKKKKKKKKKLHLVLDLDHTLLHTVIVSQLSQKEKYLIEEVDSREDLWSFDDNELLIKLRPFVREFLQEANKLFYLYVYTMGNRDYAKTVLSLIDPENIYFGDRVITRDESPYKKTLNLLVADKRRVVIVDDTRDVWPHHKRNLVEIKIFLQLEFRPLGLLSQTQMVPPSSSGGSKPCFACNFTNCLLRANLIGNSKRNKPNAHSHTGRIVQLFENNTYSVVNIFDVTLWPQVWLSCIYLLLAMPFQEILKVEAPEALLKPIRVGQSNSLKVDHTLTLEFRPLGLLSQTQMVPPSSSGGSKPCFACNFTNCLLRANLIGNSKRNKPNAHSHTGRIVQLFENNTYSVVNIFDVTLWPQVWLSCIYLLLAMPFQEILKVEAPEALLKPIRVGQSNSLKVDHTLTVGVISGLNRDILSQTGVTIGGGIQTDAATNPGK</sequence>
<dbReference type="NCBIfam" id="TIGR02250">
    <property type="entry name" value="FCP1_euk"/>
    <property type="match status" value="1"/>
</dbReference>
<dbReference type="CDD" id="cd07521">
    <property type="entry name" value="HAD_FCP1-like"/>
    <property type="match status" value="1"/>
</dbReference>
<dbReference type="InterPro" id="IPR011947">
    <property type="entry name" value="FCP1_euk"/>
</dbReference>
<protein>
    <recommendedName>
        <fullName evidence="6">RNA polymerase II C-terminal domain phosphatase-like</fullName>
        <ecNumber evidence="6">3.1.3.16</ecNumber>
    </recommendedName>
</protein>
<dbReference type="InterPro" id="IPR039189">
    <property type="entry name" value="Fcp1"/>
</dbReference>
<evidence type="ECO:0000256" key="6">
    <source>
        <dbReference type="RuleBase" id="RU366066"/>
    </source>
</evidence>
<reference evidence="8 9" key="1">
    <citation type="submission" date="2022-03" db="EMBL/GenBank/DDBJ databases">
        <authorList>
            <person name="Nunn A."/>
            <person name="Chopra R."/>
            <person name="Nunn A."/>
            <person name="Contreras Garrido A."/>
        </authorList>
    </citation>
    <scope>NUCLEOTIDE SEQUENCE [LARGE SCALE GENOMIC DNA]</scope>
</reference>
<dbReference type="InterPro" id="IPR036412">
    <property type="entry name" value="HAD-like_sf"/>
</dbReference>
<organism evidence="8 9">
    <name type="scientific">Thlaspi arvense</name>
    <name type="common">Field penny-cress</name>
    <dbReference type="NCBI Taxonomy" id="13288"/>
    <lineage>
        <taxon>Eukaryota</taxon>
        <taxon>Viridiplantae</taxon>
        <taxon>Streptophyta</taxon>
        <taxon>Embryophyta</taxon>
        <taxon>Tracheophyta</taxon>
        <taxon>Spermatophyta</taxon>
        <taxon>Magnoliopsida</taxon>
        <taxon>eudicotyledons</taxon>
        <taxon>Gunneridae</taxon>
        <taxon>Pentapetalae</taxon>
        <taxon>rosids</taxon>
        <taxon>malvids</taxon>
        <taxon>Brassicales</taxon>
        <taxon>Brassicaceae</taxon>
        <taxon>Thlaspideae</taxon>
        <taxon>Thlaspi</taxon>
    </lineage>
</organism>
<keyword evidence="3 6" id="KW-0539">Nucleus</keyword>
<dbReference type="Pfam" id="PF03031">
    <property type="entry name" value="NIF"/>
    <property type="match status" value="1"/>
</dbReference>
<dbReference type="Gene3D" id="2.40.10.10">
    <property type="entry name" value="Trypsin-like serine proteases"/>
    <property type="match status" value="1"/>
</dbReference>
<evidence type="ECO:0000256" key="4">
    <source>
        <dbReference type="ARBA" id="ARBA00047761"/>
    </source>
</evidence>
<evidence type="ECO:0000313" key="8">
    <source>
        <dbReference type="EMBL" id="CAH2079918.1"/>
    </source>
</evidence>
<accession>A0AAU9TBH9</accession>
<comment type="function">
    <text evidence="6">This promotes the activity of RNA polymerase II.</text>
</comment>
<dbReference type="Proteomes" id="UP000836841">
    <property type="component" value="Chromosome 7"/>
</dbReference>
<dbReference type="InterPro" id="IPR043504">
    <property type="entry name" value="Peptidase_S1_PA_chymotrypsin"/>
</dbReference>
<dbReference type="AlphaFoldDB" id="A0AAU9TBH9"/>
<evidence type="ECO:0000256" key="2">
    <source>
        <dbReference type="ARBA" id="ARBA00022801"/>
    </source>
</evidence>